<dbReference type="EC" id="3.6.1.27" evidence="3 14"/>
<dbReference type="AlphaFoldDB" id="A0AAW8B7R1"/>
<dbReference type="RefSeq" id="WP_305170955.1">
    <property type="nucleotide sequence ID" value="NZ_JAUUUU010000006.1"/>
</dbReference>
<dbReference type="PANTHER" id="PTHR30622">
    <property type="entry name" value="UNDECAPRENYL-DIPHOSPHATASE"/>
    <property type="match status" value="1"/>
</dbReference>
<evidence type="ECO:0000256" key="4">
    <source>
        <dbReference type="ARBA" id="ARBA00021581"/>
    </source>
</evidence>
<gene>
    <name evidence="14" type="primary">uppP</name>
    <name evidence="15" type="ORF">Q8A57_09945</name>
</gene>
<feature type="transmembrane region" description="Helical" evidence="14">
    <location>
        <begin position="243"/>
        <end position="264"/>
    </location>
</feature>
<comment type="function">
    <text evidence="14">Catalyzes the dephosphorylation of undecaprenyl diphosphate (UPP). Confers resistance to bacitracin.</text>
</comment>
<keyword evidence="8 14" id="KW-1133">Transmembrane helix</keyword>
<keyword evidence="16" id="KW-1185">Reference proteome</keyword>
<evidence type="ECO:0000256" key="7">
    <source>
        <dbReference type="ARBA" id="ARBA00022801"/>
    </source>
</evidence>
<comment type="similarity">
    <text evidence="2 14">Belongs to the UppP family.</text>
</comment>
<evidence type="ECO:0000256" key="1">
    <source>
        <dbReference type="ARBA" id="ARBA00004651"/>
    </source>
</evidence>
<feature type="transmembrane region" description="Helical" evidence="14">
    <location>
        <begin position="144"/>
        <end position="163"/>
    </location>
</feature>
<dbReference type="PANTHER" id="PTHR30622:SF4">
    <property type="entry name" value="UNDECAPRENYL-DIPHOSPHATASE"/>
    <property type="match status" value="1"/>
</dbReference>
<dbReference type="GO" id="GO:0008360">
    <property type="term" value="P:regulation of cell shape"/>
    <property type="evidence" value="ECO:0007669"/>
    <property type="project" value="UniProtKB-KW"/>
</dbReference>
<dbReference type="NCBIfam" id="NF001393">
    <property type="entry name" value="PRK00281.2-4"/>
    <property type="match status" value="1"/>
</dbReference>
<evidence type="ECO:0000256" key="8">
    <source>
        <dbReference type="ARBA" id="ARBA00022989"/>
    </source>
</evidence>
<dbReference type="EMBL" id="JAUUUU010000006">
    <property type="protein sequence ID" value="MDP1521291.1"/>
    <property type="molecule type" value="Genomic_DNA"/>
</dbReference>
<feature type="transmembrane region" description="Helical" evidence="14">
    <location>
        <begin position="214"/>
        <end position="237"/>
    </location>
</feature>
<evidence type="ECO:0000256" key="6">
    <source>
        <dbReference type="ARBA" id="ARBA00022692"/>
    </source>
</evidence>
<evidence type="ECO:0000256" key="10">
    <source>
        <dbReference type="ARBA" id="ARBA00023251"/>
    </source>
</evidence>
<comment type="caution">
    <text evidence="15">The sequence shown here is derived from an EMBL/GenBank/DDBJ whole genome shotgun (WGS) entry which is preliminary data.</text>
</comment>
<dbReference type="Proteomes" id="UP001178354">
    <property type="component" value="Unassembled WGS sequence"/>
</dbReference>
<protein>
    <recommendedName>
        <fullName evidence="4 14">Undecaprenyl-diphosphatase</fullName>
        <ecNumber evidence="3 14">3.6.1.27</ecNumber>
    </recommendedName>
    <alternativeName>
        <fullName evidence="12 14">Bacitracin resistance protein</fullName>
    </alternativeName>
    <alternativeName>
        <fullName evidence="11 14">Undecaprenyl pyrophosphate phosphatase</fullName>
    </alternativeName>
</protein>
<keyword evidence="10 14" id="KW-0046">Antibiotic resistance</keyword>
<evidence type="ECO:0000313" key="16">
    <source>
        <dbReference type="Proteomes" id="UP001178354"/>
    </source>
</evidence>
<dbReference type="Pfam" id="PF02673">
    <property type="entry name" value="BacA"/>
    <property type="match status" value="1"/>
</dbReference>
<keyword evidence="9 14" id="KW-0472">Membrane</keyword>
<keyword evidence="5 14" id="KW-1003">Cell membrane</keyword>
<feature type="transmembrane region" description="Helical" evidence="14">
    <location>
        <begin position="113"/>
        <end position="132"/>
    </location>
</feature>
<evidence type="ECO:0000256" key="2">
    <source>
        <dbReference type="ARBA" id="ARBA00010621"/>
    </source>
</evidence>
<comment type="subcellular location">
    <subcellularLocation>
        <location evidence="1 14">Cell membrane</location>
        <topology evidence="1 14">Multi-pass membrane protein</topology>
    </subcellularLocation>
</comment>
<accession>A0AAW8B7R1</accession>
<evidence type="ECO:0000256" key="5">
    <source>
        <dbReference type="ARBA" id="ARBA00022475"/>
    </source>
</evidence>
<keyword evidence="14" id="KW-0573">Peptidoglycan synthesis</keyword>
<dbReference type="InterPro" id="IPR003824">
    <property type="entry name" value="UppP"/>
</dbReference>
<keyword evidence="14" id="KW-0961">Cell wall biogenesis/degradation</keyword>
<evidence type="ECO:0000313" key="15">
    <source>
        <dbReference type="EMBL" id="MDP1521291.1"/>
    </source>
</evidence>
<reference evidence="15" key="1">
    <citation type="journal article" date="2010" name="Int. J. Syst. Evol. Microbiol.">
        <title>Porticoccus litoralis gen. nov., sp. nov., a gammaproteobacterium isolated from the Yellow Sea.</title>
        <authorList>
            <person name="Oh H.M."/>
            <person name="Kim H."/>
            <person name="Kim K.M."/>
            <person name="Min G.S."/>
            <person name="Cho J.C."/>
        </authorList>
    </citation>
    <scope>NUCLEOTIDE SEQUENCE</scope>
    <source>
        <strain evidence="15">DSM 25064</strain>
    </source>
</reference>
<dbReference type="GO" id="GO:0005886">
    <property type="term" value="C:plasma membrane"/>
    <property type="evidence" value="ECO:0007669"/>
    <property type="project" value="UniProtKB-SubCell"/>
</dbReference>
<evidence type="ECO:0000256" key="12">
    <source>
        <dbReference type="ARBA" id="ARBA00032932"/>
    </source>
</evidence>
<evidence type="ECO:0000256" key="9">
    <source>
        <dbReference type="ARBA" id="ARBA00023136"/>
    </source>
</evidence>
<keyword evidence="14" id="KW-0133">Cell shape</keyword>
<evidence type="ECO:0000256" key="13">
    <source>
        <dbReference type="ARBA" id="ARBA00047594"/>
    </source>
</evidence>
<evidence type="ECO:0000256" key="3">
    <source>
        <dbReference type="ARBA" id="ARBA00012374"/>
    </source>
</evidence>
<keyword evidence="6 14" id="KW-0812">Transmembrane</keyword>
<keyword evidence="7 14" id="KW-0378">Hydrolase</keyword>
<feature type="transmembrane region" description="Helical" evidence="14">
    <location>
        <begin position="89"/>
        <end position="107"/>
    </location>
</feature>
<reference evidence="15" key="2">
    <citation type="submission" date="2023-08" db="EMBL/GenBank/DDBJ databases">
        <authorList>
            <person name="Luo J."/>
        </authorList>
    </citation>
    <scope>NUCLEOTIDE SEQUENCE</scope>
    <source>
        <strain evidence="15">DSM 25064</strain>
    </source>
</reference>
<dbReference type="GO" id="GO:0071555">
    <property type="term" value="P:cell wall organization"/>
    <property type="evidence" value="ECO:0007669"/>
    <property type="project" value="UniProtKB-KW"/>
</dbReference>
<name>A0AAW8B7R1_9GAMM</name>
<dbReference type="GO" id="GO:0046677">
    <property type="term" value="P:response to antibiotic"/>
    <property type="evidence" value="ECO:0007669"/>
    <property type="project" value="UniProtKB-UniRule"/>
</dbReference>
<comment type="miscellaneous">
    <text evidence="14">Bacitracin is thought to be involved in the inhibition of peptidoglycan synthesis by sequestering undecaprenyl diphosphate, thereby reducing the pool of lipid carrier available.</text>
</comment>
<feature type="transmembrane region" description="Helical" evidence="14">
    <location>
        <begin position="183"/>
        <end position="202"/>
    </location>
</feature>
<dbReference type="GO" id="GO:0009252">
    <property type="term" value="P:peptidoglycan biosynthetic process"/>
    <property type="evidence" value="ECO:0007669"/>
    <property type="project" value="UniProtKB-KW"/>
</dbReference>
<evidence type="ECO:0000256" key="14">
    <source>
        <dbReference type="HAMAP-Rule" id="MF_01006"/>
    </source>
</evidence>
<dbReference type="NCBIfam" id="TIGR00753">
    <property type="entry name" value="undec_PP_bacA"/>
    <property type="match status" value="1"/>
</dbReference>
<proteinExistence type="inferred from homology"/>
<evidence type="ECO:0000256" key="11">
    <source>
        <dbReference type="ARBA" id="ARBA00032707"/>
    </source>
</evidence>
<sequence length="265" mass="28480">MDALQIAILAIIQGLTEFLPISSSAHLILPSAVLGWSDQGLAFDVAVHVGSLVAVLWYFRRDVQGLITGWLRSVTGGGGSPESRLGWQLILATIPAGLAGLLFADFIETHLRSTLVIAITTILFALLLGAADMFSARSRPLTDFTWRAALFVGVAQAIALIPGTSRSGITITAALALGFDRPAAARFSFLMAIPIIVLSGGYKMMQLTRLEEVPWGDIALGTFLSAVAAYLCIHLFLTWINRIGMLPFVIYRLLLGAVLIIIMMN</sequence>
<organism evidence="15 16">
    <name type="scientific">Porticoccus litoralis</name>
    <dbReference type="NCBI Taxonomy" id="434086"/>
    <lineage>
        <taxon>Bacteria</taxon>
        <taxon>Pseudomonadati</taxon>
        <taxon>Pseudomonadota</taxon>
        <taxon>Gammaproteobacteria</taxon>
        <taxon>Cellvibrionales</taxon>
        <taxon>Porticoccaceae</taxon>
        <taxon>Porticoccus</taxon>
    </lineage>
</organism>
<dbReference type="GO" id="GO:0050380">
    <property type="term" value="F:undecaprenyl-diphosphatase activity"/>
    <property type="evidence" value="ECO:0007669"/>
    <property type="project" value="UniProtKB-UniRule"/>
</dbReference>
<comment type="catalytic activity">
    <reaction evidence="13 14">
        <text>di-trans,octa-cis-undecaprenyl diphosphate + H2O = di-trans,octa-cis-undecaprenyl phosphate + phosphate + H(+)</text>
        <dbReference type="Rhea" id="RHEA:28094"/>
        <dbReference type="ChEBI" id="CHEBI:15377"/>
        <dbReference type="ChEBI" id="CHEBI:15378"/>
        <dbReference type="ChEBI" id="CHEBI:43474"/>
        <dbReference type="ChEBI" id="CHEBI:58405"/>
        <dbReference type="ChEBI" id="CHEBI:60392"/>
        <dbReference type="EC" id="3.6.1.27"/>
    </reaction>
</comment>
<dbReference type="HAMAP" id="MF_01006">
    <property type="entry name" value="Undec_diphosphatase"/>
    <property type="match status" value="1"/>
</dbReference>